<comment type="caution">
    <text evidence="2">The sequence shown here is derived from an EMBL/GenBank/DDBJ whole genome shotgun (WGS) entry which is preliminary data.</text>
</comment>
<feature type="signal peptide" evidence="1">
    <location>
        <begin position="1"/>
        <end position="27"/>
    </location>
</feature>
<organism evidence="2 3">
    <name type="scientific">Streptomyces fildesensis</name>
    <dbReference type="NCBI Taxonomy" id="375757"/>
    <lineage>
        <taxon>Bacteria</taxon>
        <taxon>Bacillati</taxon>
        <taxon>Actinomycetota</taxon>
        <taxon>Actinomycetes</taxon>
        <taxon>Kitasatosporales</taxon>
        <taxon>Streptomycetaceae</taxon>
        <taxon>Streptomyces</taxon>
    </lineage>
</organism>
<reference evidence="2 3" key="1">
    <citation type="submission" date="2024-10" db="EMBL/GenBank/DDBJ databases">
        <title>The Natural Products Discovery Center: Release of the First 8490 Sequenced Strains for Exploring Actinobacteria Biosynthetic Diversity.</title>
        <authorList>
            <person name="Kalkreuter E."/>
            <person name="Kautsar S.A."/>
            <person name="Yang D."/>
            <person name="Bader C.D."/>
            <person name="Teijaro C.N."/>
            <person name="Fluegel L."/>
            <person name="Davis C.M."/>
            <person name="Simpson J.R."/>
            <person name="Lauterbach L."/>
            <person name="Steele A.D."/>
            <person name="Gui C."/>
            <person name="Meng S."/>
            <person name="Li G."/>
            <person name="Viehrig K."/>
            <person name="Ye F."/>
            <person name="Su P."/>
            <person name="Kiefer A.F."/>
            <person name="Nichols A."/>
            <person name="Cepeda A.J."/>
            <person name="Yan W."/>
            <person name="Fan B."/>
            <person name="Jiang Y."/>
            <person name="Adhikari A."/>
            <person name="Zheng C.-J."/>
            <person name="Schuster L."/>
            <person name="Cowan T.M."/>
            <person name="Smanski M.J."/>
            <person name="Chevrette M.G."/>
            <person name="De Carvalho L.P.S."/>
            <person name="Shen B."/>
        </authorList>
    </citation>
    <scope>NUCLEOTIDE SEQUENCE [LARGE SCALE GENOMIC DNA]</scope>
    <source>
        <strain evidence="2 3">NPDC053399</strain>
    </source>
</reference>
<keyword evidence="1" id="KW-0732">Signal</keyword>
<evidence type="ECO:0000313" key="2">
    <source>
        <dbReference type="EMBL" id="MFI9102217.1"/>
    </source>
</evidence>
<dbReference type="Pfam" id="PF03995">
    <property type="entry name" value="Inhibitor_I36"/>
    <property type="match status" value="1"/>
</dbReference>
<dbReference type="EMBL" id="JBITYG010000004">
    <property type="protein sequence ID" value="MFI9102217.1"/>
    <property type="molecule type" value="Genomic_DNA"/>
</dbReference>
<dbReference type="RefSeq" id="WP_399649564.1">
    <property type="nucleotide sequence ID" value="NZ_JBITYG010000004.1"/>
</dbReference>
<sequence length="129" mass="13767">MHKKIVVALAAAASLAGIIATAPTASAEASPPDCPKGNVCVWDSDVTGGPTVIRTEHNWYGSHTFGHWGGSIFNNGVRYPGADHIQATWTFDGKTWDRCLHYNPGPGEYAIRGFAPGVTITSLVWRGEC</sequence>
<dbReference type="Proteomes" id="UP001614394">
    <property type="component" value="Unassembled WGS sequence"/>
</dbReference>
<protein>
    <submittedName>
        <fullName evidence="2">Peptidase inhibitor family I36 protein</fullName>
    </submittedName>
</protein>
<evidence type="ECO:0000256" key="1">
    <source>
        <dbReference type="SAM" id="SignalP"/>
    </source>
</evidence>
<gene>
    <name evidence="2" type="ORF">ACIGXA_16990</name>
</gene>
<keyword evidence="3" id="KW-1185">Reference proteome</keyword>
<evidence type="ECO:0000313" key="3">
    <source>
        <dbReference type="Proteomes" id="UP001614394"/>
    </source>
</evidence>
<name>A0ABW8C711_9ACTN</name>
<accession>A0ABW8C711</accession>
<feature type="chain" id="PRO_5045459722" evidence="1">
    <location>
        <begin position="28"/>
        <end position="129"/>
    </location>
</feature>
<proteinExistence type="predicted"/>